<gene>
    <name evidence="1" type="ORF">METZ01_LOCUS345955</name>
</gene>
<name>A0A382R957_9ZZZZ</name>
<evidence type="ECO:0000313" key="1">
    <source>
        <dbReference type="EMBL" id="SVC93101.1"/>
    </source>
</evidence>
<reference evidence="1" key="1">
    <citation type="submission" date="2018-05" db="EMBL/GenBank/DDBJ databases">
        <authorList>
            <person name="Lanie J.A."/>
            <person name="Ng W.-L."/>
            <person name="Kazmierczak K.M."/>
            <person name="Andrzejewski T.M."/>
            <person name="Davidsen T.M."/>
            <person name="Wayne K.J."/>
            <person name="Tettelin H."/>
            <person name="Glass J.I."/>
            <person name="Rusch D."/>
            <person name="Podicherti R."/>
            <person name="Tsui H.-C.T."/>
            <person name="Winkler M.E."/>
        </authorList>
    </citation>
    <scope>NUCLEOTIDE SEQUENCE</scope>
</reference>
<sequence>MKGIRIAISVRATLATFSPVATAELPSPKVKVELRLRVATVADWMVAATPPPATMATAH</sequence>
<accession>A0A382R957</accession>
<organism evidence="1">
    <name type="scientific">marine metagenome</name>
    <dbReference type="NCBI Taxonomy" id="408172"/>
    <lineage>
        <taxon>unclassified sequences</taxon>
        <taxon>metagenomes</taxon>
        <taxon>ecological metagenomes</taxon>
    </lineage>
</organism>
<protein>
    <submittedName>
        <fullName evidence="1">Uncharacterized protein</fullName>
    </submittedName>
</protein>
<proteinExistence type="predicted"/>
<dbReference type="AlphaFoldDB" id="A0A382R957"/>
<dbReference type="EMBL" id="UINC01119344">
    <property type="protein sequence ID" value="SVC93101.1"/>
    <property type="molecule type" value="Genomic_DNA"/>
</dbReference>